<organism evidence="1 2">
    <name type="scientific">Viridothelium virens</name>
    <name type="common">Speckled blister lichen</name>
    <name type="synonym">Trypethelium virens</name>
    <dbReference type="NCBI Taxonomy" id="1048519"/>
    <lineage>
        <taxon>Eukaryota</taxon>
        <taxon>Fungi</taxon>
        <taxon>Dikarya</taxon>
        <taxon>Ascomycota</taxon>
        <taxon>Pezizomycotina</taxon>
        <taxon>Dothideomycetes</taxon>
        <taxon>Dothideomycetes incertae sedis</taxon>
        <taxon>Trypetheliales</taxon>
        <taxon>Trypetheliaceae</taxon>
        <taxon>Viridothelium</taxon>
    </lineage>
</organism>
<reference evidence="1" key="1">
    <citation type="journal article" date="2020" name="Stud. Mycol.">
        <title>101 Dothideomycetes genomes: a test case for predicting lifestyles and emergence of pathogens.</title>
        <authorList>
            <person name="Haridas S."/>
            <person name="Albert R."/>
            <person name="Binder M."/>
            <person name="Bloem J."/>
            <person name="Labutti K."/>
            <person name="Salamov A."/>
            <person name="Andreopoulos B."/>
            <person name="Baker S."/>
            <person name="Barry K."/>
            <person name="Bills G."/>
            <person name="Bluhm B."/>
            <person name="Cannon C."/>
            <person name="Castanera R."/>
            <person name="Culley D."/>
            <person name="Daum C."/>
            <person name="Ezra D."/>
            <person name="Gonzalez J."/>
            <person name="Henrissat B."/>
            <person name="Kuo A."/>
            <person name="Liang C."/>
            <person name="Lipzen A."/>
            <person name="Lutzoni F."/>
            <person name="Magnuson J."/>
            <person name="Mondo S."/>
            <person name="Nolan M."/>
            <person name="Ohm R."/>
            <person name="Pangilinan J."/>
            <person name="Park H.-J."/>
            <person name="Ramirez L."/>
            <person name="Alfaro M."/>
            <person name="Sun H."/>
            <person name="Tritt A."/>
            <person name="Yoshinaga Y."/>
            <person name="Zwiers L.-H."/>
            <person name="Turgeon B."/>
            <person name="Goodwin S."/>
            <person name="Spatafora J."/>
            <person name="Crous P."/>
            <person name="Grigoriev I."/>
        </authorList>
    </citation>
    <scope>NUCLEOTIDE SEQUENCE</scope>
    <source>
        <strain evidence="1">Tuck. ex Michener</strain>
    </source>
</reference>
<gene>
    <name evidence="1" type="ORF">EV356DRAFT_512211</name>
</gene>
<evidence type="ECO:0000313" key="1">
    <source>
        <dbReference type="EMBL" id="KAF2236928.1"/>
    </source>
</evidence>
<evidence type="ECO:0000313" key="2">
    <source>
        <dbReference type="Proteomes" id="UP000800092"/>
    </source>
</evidence>
<dbReference type="AlphaFoldDB" id="A0A6A6HGG8"/>
<keyword evidence="2" id="KW-1185">Reference proteome</keyword>
<sequence>MVPSSWGRAHVSRFKASHISRVAIRKLDIHIDSKAIEGETSTLFFENKSWTWFNLGRSVRPLDGNERGAMIVRPKLVDNDMENLEDRVMRLRPRRLIKAAIFRYGTPVYAAVVELELPDSMAAEVNKVLGARIDVSFSVLRGAERQKRWEKRRGNGHWLAGHVNLLERSLYGSCKFKLDLIGGLRARD</sequence>
<dbReference type="Proteomes" id="UP000800092">
    <property type="component" value="Unassembled WGS sequence"/>
</dbReference>
<proteinExistence type="predicted"/>
<dbReference type="EMBL" id="ML991782">
    <property type="protein sequence ID" value="KAF2236928.1"/>
    <property type="molecule type" value="Genomic_DNA"/>
</dbReference>
<name>A0A6A6HGG8_VIRVR</name>
<protein>
    <submittedName>
        <fullName evidence="1">Uncharacterized protein</fullName>
    </submittedName>
</protein>
<accession>A0A6A6HGG8</accession>